<keyword evidence="3" id="KW-1185">Reference proteome</keyword>
<gene>
    <name evidence="2" type="ORF">SAMN05444411_10747</name>
</gene>
<evidence type="ECO:0000313" key="2">
    <source>
        <dbReference type="EMBL" id="SDX61181.1"/>
    </source>
</evidence>
<evidence type="ECO:0000256" key="1">
    <source>
        <dbReference type="SAM" id="Phobius"/>
    </source>
</evidence>
<dbReference type="Proteomes" id="UP000199595">
    <property type="component" value="Unassembled WGS sequence"/>
</dbReference>
<keyword evidence="1" id="KW-0472">Membrane</keyword>
<accession>A0A1H3D455</accession>
<dbReference type="AlphaFoldDB" id="A0A1H3D455"/>
<keyword evidence="1" id="KW-1133">Transmembrane helix</keyword>
<feature type="transmembrane region" description="Helical" evidence="1">
    <location>
        <begin position="146"/>
        <end position="165"/>
    </location>
</feature>
<protein>
    <recommendedName>
        <fullName evidence="4">Oxygen tolerance</fullName>
    </recommendedName>
</protein>
<dbReference type="RefSeq" id="WP_090124056.1">
    <property type="nucleotide sequence ID" value="NZ_FNNJ01000007.1"/>
</dbReference>
<dbReference type="STRING" id="762486.SAMN05444411_10747"/>
<dbReference type="OrthoDB" id="9807384at2"/>
<keyword evidence="1" id="KW-0812">Transmembrane</keyword>
<feature type="transmembrane region" description="Helical" evidence="1">
    <location>
        <begin position="331"/>
        <end position="351"/>
    </location>
</feature>
<evidence type="ECO:0008006" key="4">
    <source>
        <dbReference type="Google" id="ProtNLM"/>
    </source>
</evidence>
<dbReference type="EMBL" id="FNNJ01000007">
    <property type="protein sequence ID" value="SDX61181.1"/>
    <property type="molecule type" value="Genomic_DNA"/>
</dbReference>
<organism evidence="2 3">
    <name type="scientific">Lutibacter oricola</name>
    <dbReference type="NCBI Taxonomy" id="762486"/>
    <lineage>
        <taxon>Bacteria</taxon>
        <taxon>Pseudomonadati</taxon>
        <taxon>Bacteroidota</taxon>
        <taxon>Flavobacteriia</taxon>
        <taxon>Flavobacteriales</taxon>
        <taxon>Flavobacteriaceae</taxon>
        <taxon>Lutibacter</taxon>
    </lineage>
</organism>
<evidence type="ECO:0000313" key="3">
    <source>
        <dbReference type="Proteomes" id="UP000199595"/>
    </source>
</evidence>
<name>A0A1H3D455_9FLAO</name>
<sequence length="533" mass="60266">MKKNLVYILFFIGFITYAQQSPISVEVDTTAIKIGEQIEYKISVSEIKNVLFSKLQLDSLGKVEVVEDLPVDTIKNRLEKKYLITSFDSGVYVIPQQEIVINNKKFLADSLLINVATVKVDTTKQKMYEIKSIKREPKTFDDYKPWLWWIIPVVLLLILGLYLIFRKKEKKPKVKIQIPPIQEALQRLKELDAKELVKQNKIKIYYSELTDIVRTYIEKDIKIPALESTTNELLETITDFNESSKLGISKETLKQLKTILQSADLVKFAKSKPEANEINGDRLIIEDILKDTQTAVLAKRKEMQAASGTSTENNFEIPVAPVKKKNNILKYILIAIGVLTLLFGTLGYFGYQYIKENFIGATTSEMMSKQWYTSSYGNPPVVIQTPEILEVKSVNLPDNGVTSIGDFAHFEYGSMVGDFYIGLSTINFISEMDNLNFEGAVQGSIAQVEAAIGSKVTNVKTEKIDFNGIEGREVTANFKSKNELTQKEASYKINMVIYADKNALQQVSVVHLDNDKSAAEVKDRILKSVSINR</sequence>
<proteinExistence type="predicted"/>
<reference evidence="2 3" key="1">
    <citation type="submission" date="2016-10" db="EMBL/GenBank/DDBJ databases">
        <authorList>
            <person name="de Groot N.N."/>
        </authorList>
    </citation>
    <scope>NUCLEOTIDE SEQUENCE [LARGE SCALE GENOMIC DNA]</scope>
    <source>
        <strain evidence="2 3">DSM 24956</strain>
    </source>
</reference>